<accession>A0ABQ9TN44</accession>
<keyword evidence="5" id="KW-0325">Glycoprotein</keyword>
<dbReference type="SUPFAM" id="SSF50494">
    <property type="entry name" value="Trypsin-like serine proteases"/>
    <property type="match status" value="1"/>
</dbReference>
<evidence type="ECO:0000259" key="7">
    <source>
        <dbReference type="PROSITE" id="PS50240"/>
    </source>
</evidence>
<comment type="caution">
    <text evidence="8">The sequence shown here is derived from an EMBL/GenBank/DDBJ whole genome shotgun (WGS) entry which is preliminary data.</text>
</comment>
<dbReference type="Proteomes" id="UP001266305">
    <property type="component" value="Unassembled WGS sequence"/>
</dbReference>
<keyword evidence="2" id="KW-0732">Signal</keyword>
<dbReference type="PANTHER" id="PTHR24253:SF159">
    <property type="entry name" value="SERINE PROTEASE 42"/>
    <property type="match status" value="1"/>
</dbReference>
<evidence type="ECO:0000256" key="5">
    <source>
        <dbReference type="ARBA" id="ARBA00023180"/>
    </source>
</evidence>
<evidence type="ECO:0000256" key="4">
    <source>
        <dbReference type="ARBA" id="ARBA00023157"/>
    </source>
</evidence>
<keyword evidence="1" id="KW-0645">Protease</keyword>
<keyword evidence="3" id="KW-0378">Hydrolase</keyword>
<proteinExistence type="predicted"/>
<dbReference type="PROSITE" id="PS50240">
    <property type="entry name" value="TRYPSIN_DOM"/>
    <property type="match status" value="1"/>
</dbReference>
<keyword evidence="9" id="KW-1185">Reference proteome</keyword>
<dbReference type="InterPro" id="IPR009003">
    <property type="entry name" value="Peptidase_S1_PA"/>
</dbReference>
<dbReference type="PANTHER" id="PTHR24253">
    <property type="entry name" value="TRANSMEMBRANE PROTEASE SERINE"/>
    <property type="match status" value="1"/>
</dbReference>
<gene>
    <name evidence="8" type="ORF">P7K49_035263</name>
</gene>
<evidence type="ECO:0000256" key="6">
    <source>
        <dbReference type="SAM" id="MobiDB-lite"/>
    </source>
</evidence>
<dbReference type="InterPro" id="IPR018114">
    <property type="entry name" value="TRYPSIN_HIS"/>
</dbReference>
<evidence type="ECO:0000313" key="9">
    <source>
        <dbReference type="Proteomes" id="UP001266305"/>
    </source>
</evidence>
<dbReference type="Pfam" id="PF00089">
    <property type="entry name" value="Trypsin"/>
    <property type="match status" value="1"/>
</dbReference>
<keyword evidence="4" id="KW-1015">Disulfide bond</keyword>
<evidence type="ECO:0000256" key="1">
    <source>
        <dbReference type="ARBA" id="ARBA00022670"/>
    </source>
</evidence>
<dbReference type="InterPro" id="IPR043504">
    <property type="entry name" value="Peptidase_S1_PA_chymotrypsin"/>
</dbReference>
<sequence>MEGKILGGRPALERRWPWQVSVHYAGLHVCGGSILSEYWVLSAAHCFGRHVLKSDTVVPKIMAKSHKSEAGSQVHSQVPMSEAGPPSAQPGPHE</sequence>
<protein>
    <recommendedName>
        <fullName evidence="7">Peptidase S1 domain-containing protein</fullName>
    </recommendedName>
</protein>
<dbReference type="InterPro" id="IPR001254">
    <property type="entry name" value="Trypsin_dom"/>
</dbReference>
<feature type="compositionally biased region" description="Polar residues" evidence="6">
    <location>
        <begin position="70"/>
        <end position="79"/>
    </location>
</feature>
<reference evidence="8 9" key="1">
    <citation type="submission" date="2023-05" db="EMBL/GenBank/DDBJ databases">
        <title>B98-5 Cell Line De Novo Hybrid Assembly: An Optical Mapping Approach.</title>
        <authorList>
            <person name="Kananen K."/>
            <person name="Auerbach J.A."/>
            <person name="Kautto E."/>
            <person name="Blachly J.S."/>
        </authorList>
    </citation>
    <scope>NUCLEOTIDE SEQUENCE [LARGE SCALE GENOMIC DNA]</scope>
    <source>
        <strain evidence="8">B95-8</strain>
        <tissue evidence="8">Cell line</tissue>
    </source>
</reference>
<evidence type="ECO:0000256" key="2">
    <source>
        <dbReference type="ARBA" id="ARBA00022729"/>
    </source>
</evidence>
<feature type="region of interest" description="Disordered" evidence="6">
    <location>
        <begin position="63"/>
        <end position="94"/>
    </location>
</feature>
<name>A0ABQ9TN44_SAGOE</name>
<feature type="domain" description="Peptidase S1" evidence="7">
    <location>
        <begin position="5"/>
        <end position="47"/>
    </location>
</feature>
<evidence type="ECO:0000256" key="3">
    <source>
        <dbReference type="ARBA" id="ARBA00022801"/>
    </source>
</evidence>
<dbReference type="PROSITE" id="PS00134">
    <property type="entry name" value="TRYPSIN_HIS"/>
    <property type="match status" value="1"/>
</dbReference>
<evidence type="ECO:0000313" key="8">
    <source>
        <dbReference type="EMBL" id="KAK2085838.1"/>
    </source>
</evidence>
<dbReference type="Gene3D" id="2.40.10.10">
    <property type="entry name" value="Trypsin-like serine proteases"/>
    <property type="match status" value="2"/>
</dbReference>
<dbReference type="EMBL" id="JASSZA010000020">
    <property type="protein sequence ID" value="KAK2085838.1"/>
    <property type="molecule type" value="Genomic_DNA"/>
</dbReference>
<organism evidence="8 9">
    <name type="scientific">Saguinus oedipus</name>
    <name type="common">Cotton-top tamarin</name>
    <name type="synonym">Oedipomidas oedipus</name>
    <dbReference type="NCBI Taxonomy" id="9490"/>
    <lineage>
        <taxon>Eukaryota</taxon>
        <taxon>Metazoa</taxon>
        <taxon>Chordata</taxon>
        <taxon>Craniata</taxon>
        <taxon>Vertebrata</taxon>
        <taxon>Euteleostomi</taxon>
        <taxon>Mammalia</taxon>
        <taxon>Eutheria</taxon>
        <taxon>Euarchontoglires</taxon>
        <taxon>Primates</taxon>
        <taxon>Haplorrhini</taxon>
        <taxon>Platyrrhini</taxon>
        <taxon>Cebidae</taxon>
        <taxon>Callitrichinae</taxon>
        <taxon>Saguinus</taxon>
    </lineage>
</organism>